<gene>
    <name evidence="1" type="ORF">SNE40_021003</name>
</gene>
<proteinExistence type="predicted"/>
<evidence type="ECO:0000313" key="1">
    <source>
        <dbReference type="EMBL" id="KAK6168479.1"/>
    </source>
</evidence>
<dbReference type="EMBL" id="JAZGQO010000016">
    <property type="protein sequence ID" value="KAK6168479.1"/>
    <property type="molecule type" value="Genomic_DNA"/>
</dbReference>
<reference evidence="1 2" key="1">
    <citation type="submission" date="2024-01" db="EMBL/GenBank/DDBJ databases">
        <title>The genome of the rayed Mediterranean limpet Patella caerulea (Linnaeus, 1758).</title>
        <authorList>
            <person name="Anh-Thu Weber A."/>
            <person name="Halstead-Nussloch G."/>
        </authorList>
    </citation>
    <scope>NUCLEOTIDE SEQUENCE [LARGE SCALE GENOMIC DNA]</scope>
    <source>
        <strain evidence="1">AATW-2023a</strain>
        <tissue evidence="1">Whole specimen</tissue>
    </source>
</reference>
<name>A0AAN8GJL2_PATCE</name>
<dbReference type="AlphaFoldDB" id="A0AAN8GJL2"/>
<keyword evidence="2" id="KW-1185">Reference proteome</keyword>
<dbReference type="Proteomes" id="UP001347796">
    <property type="component" value="Unassembled WGS sequence"/>
</dbReference>
<evidence type="ECO:0000313" key="2">
    <source>
        <dbReference type="Proteomes" id="UP001347796"/>
    </source>
</evidence>
<comment type="caution">
    <text evidence="1">The sequence shown here is derived from an EMBL/GenBank/DDBJ whole genome shotgun (WGS) entry which is preliminary data.</text>
</comment>
<sequence length="76" mass="8688">MATRSNRYLFFPLSFGATLLGFAMAGLAYRKYIANDVVEARNKRIDDISAQRQRLDTANKEAVEENLAKLKHLKQK</sequence>
<protein>
    <submittedName>
        <fullName evidence="1">Uncharacterized protein</fullName>
    </submittedName>
</protein>
<organism evidence="1 2">
    <name type="scientific">Patella caerulea</name>
    <name type="common">Rayed Mediterranean limpet</name>
    <dbReference type="NCBI Taxonomy" id="87958"/>
    <lineage>
        <taxon>Eukaryota</taxon>
        <taxon>Metazoa</taxon>
        <taxon>Spiralia</taxon>
        <taxon>Lophotrochozoa</taxon>
        <taxon>Mollusca</taxon>
        <taxon>Gastropoda</taxon>
        <taxon>Patellogastropoda</taxon>
        <taxon>Patelloidea</taxon>
        <taxon>Patellidae</taxon>
        <taxon>Patella</taxon>
    </lineage>
</organism>
<accession>A0AAN8GJL2</accession>